<evidence type="ECO:0000256" key="7">
    <source>
        <dbReference type="SAM" id="Phobius"/>
    </source>
</evidence>
<dbReference type="Proteomes" id="UP000694005">
    <property type="component" value="Chromosome A04"/>
</dbReference>
<feature type="transmembrane region" description="Helical" evidence="7">
    <location>
        <begin position="20"/>
        <end position="41"/>
    </location>
</feature>
<evidence type="ECO:0000313" key="11">
    <source>
        <dbReference type="Proteomes" id="UP000011750"/>
    </source>
</evidence>
<keyword evidence="11" id="KW-1185">Reference proteome</keyword>
<dbReference type="PANTHER" id="PTHR31376">
    <property type="entry name" value="OS09G0467300 PROTEIN-RELATED"/>
    <property type="match status" value="1"/>
</dbReference>
<dbReference type="GO" id="GO:0015211">
    <property type="term" value="F:purine nucleoside transmembrane transporter activity"/>
    <property type="evidence" value="ECO:0007669"/>
    <property type="project" value="InterPro"/>
</dbReference>
<name>A0A3P6CDD9_BRACM</name>
<comment type="subcellular location">
    <subcellularLocation>
        <location evidence="1">Membrane</location>
        <topology evidence="1">Multi-pass membrane protein</topology>
    </subcellularLocation>
</comment>
<dbReference type="Gramene" id="A04p19880.2_BraZ1">
    <property type="protein sequence ID" value="A04p19880.2_BraZ1.CDS"/>
    <property type="gene ID" value="A04g19880.2_BraZ1"/>
</dbReference>
<dbReference type="AlphaFoldDB" id="A0A3P6CDD9"/>
<proteinExistence type="inferred from homology"/>
<dbReference type="Pfam" id="PF16913">
    <property type="entry name" value="PUNUT"/>
    <property type="match status" value="1"/>
</dbReference>
<reference evidence="10" key="4">
    <citation type="submission" date="2023-03" db="UniProtKB">
        <authorList>
            <consortium name="EnsemblPlants"/>
        </authorList>
    </citation>
    <scope>IDENTIFICATION</scope>
    <source>
        <strain evidence="10">cv. Chiifu-401-42</strain>
    </source>
</reference>
<keyword evidence="4 7" id="KW-0812">Transmembrane</keyword>
<dbReference type="eggNOG" id="ENOG502QT64">
    <property type="taxonomic scope" value="Eukaryota"/>
</dbReference>
<reference evidence="11" key="1">
    <citation type="journal article" date="2011" name="Nat. Genet.">
        <title>The genome of the mesopolyploid crop species Brassica rapa.</title>
        <authorList>
            <consortium name="Brassica rapa Genome Sequencing Project Consortium"/>
            <person name="Wang X."/>
            <person name="Wang H."/>
            <person name="Wang J."/>
            <person name="Sun R."/>
            <person name="Wu J."/>
            <person name="Liu S."/>
            <person name="Bai Y."/>
            <person name="Mun J.H."/>
            <person name="Bancroft I."/>
            <person name="Cheng F."/>
            <person name="Huang S."/>
            <person name="Li X."/>
            <person name="Hua W."/>
            <person name="Wang J."/>
            <person name="Wang X."/>
            <person name="Freeling M."/>
            <person name="Pires J.C."/>
            <person name="Paterson A.H."/>
            <person name="Chalhoub B."/>
            <person name="Wang B."/>
            <person name="Hayward A."/>
            <person name="Sharpe A.G."/>
            <person name="Park B.S."/>
            <person name="Weisshaar B."/>
            <person name="Liu B."/>
            <person name="Li B."/>
            <person name="Liu B."/>
            <person name="Tong C."/>
            <person name="Song C."/>
            <person name="Duran C."/>
            <person name="Peng C."/>
            <person name="Geng C."/>
            <person name="Koh C."/>
            <person name="Lin C."/>
            <person name="Edwards D."/>
            <person name="Mu D."/>
            <person name="Shen D."/>
            <person name="Soumpourou E."/>
            <person name="Li F."/>
            <person name="Fraser F."/>
            <person name="Conant G."/>
            <person name="Lassalle G."/>
            <person name="King G.J."/>
            <person name="Bonnema G."/>
            <person name="Tang H."/>
            <person name="Wang H."/>
            <person name="Belcram H."/>
            <person name="Zhou H."/>
            <person name="Hirakawa H."/>
            <person name="Abe H."/>
            <person name="Guo H."/>
            <person name="Wang H."/>
            <person name="Jin H."/>
            <person name="Parkin I.A."/>
            <person name="Batley J."/>
            <person name="Kim J.S."/>
            <person name="Just J."/>
            <person name="Li J."/>
            <person name="Xu J."/>
            <person name="Deng J."/>
            <person name="Kim J.A."/>
            <person name="Li J."/>
            <person name="Yu J."/>
            <person name="Meng J."/>
            <person name="Wang J."/>
            <person name="Min J."/>
            <person name="Poulain J."/>
            <person name="Wang J."/>
            <person name="Hatakeyama K."/>
            <person name="Wu K."/>
            <person name="Wang L."/>
            <person name="Fang L."/>
            <person name="Trick M."/>
            <person name="Links M.G."/>
            <person name="Zhao M."/>
            <person name="Jin M."/>
            <person name="Ramchiary N."/>
            <person name="Drou N."/>
            <person name="Berkman P.J."/>
            <person name="Cai Q."/>
            <person name="Huang Q."/>
            <person name="Li R."/>
            <person name="Tabata S."/>
            <person name="Cheng S."/>
            <person name="Zhang S."/>
            <person name="Zhang S."/>
            <person name="Huang S."/>
            <person name="Sato S."/>
            <person name="Sun S."/>
            <person name="Kwon S.J."/>
            <person name="Choi S.R."/>
            <person name="Lee T.H."/>
            <person name="Fan W."/>
            <person name="Zhao X."/>
            <person name="Tan X."/>
            <person name="Xu X."/>
            <person name="Wang Y."/>
            <person name="Qiu Y."/>
            <person name="Yin Y."/>
            <person name="Li Y."/>
            <person name="Du Y."/>
            <person name="Liao Y."/>
            <person name="Lim Y."/>
            <person name="Narusaka Y."/>
            <person name="Wang Y."/>
            <person name="Wang Z."/>
            <person name="Li Z."/>
            <person name="Wang Z."/>
            <person name="Xiong Z."/>
            <person name="Zhang Z."/>
        </authorList>
    </citation>
    <scope>NUCLEOTIDE SEQUENCE [LARGE SCALE GENOMIC DNA]</scope>
    <source>
        <strain evidence="11">cv. Chiifu-401-42</strain>
    </source>
</reference>
<keyword evidence="6 7" id="KW-0472">Membrane</keyword>
<gene>
    <name evidence="9" type="ORF">BRAA04T17458Z</name>
    <name evidence="8" type="ORF">BRAPAZ1V2_A04P19880.2</name>
</gene>
<dbReference type="GO" id="GO:0016020">
    <property type="term" value="C:membrane"/>
    <property type="evidence" value="ECO:0007669"/>
    <property type="project" value="UniProtKB-SubCell"/>
</dbReference>
<dbReference type="Gramene" id="Bra032116.1">
    <property type="protein sequence ID" value="Bra032116.1-P"/>
    <property type="gene ID" value="Bra032116"/>
</dbReference>
<comment type="similarity">
    <text evidence="2">Belongs to the purine permeases (TC 2.A.7.14) family.</text>
</comment>
<evidence type="ECO:0000256" key="2">
    <source>
        <dbReference type="ARBA" id="ARBA00006213"/>
    </source>
</evidence>
<dbReference type="PANTHER" id="PTHR31376:SF10">
    <property type="entry name" value="PURINE PERMEASE 5-RELATED"/>
    <property type="match status" value="1"/>
</dbReference>
<accession>M4ETI5</accession>
<reference evidence="9" key="3">
    <citation type="submission" date="2018-11" db="EMBL/GenBank/DDBJ databases">
        <authorList>
            <consortium name="Genoscope - CEA"/>
            <person name="William W."/>
        </authorList>
    </citation>
    <scope>NUCLEOTIDE SEQUENCE</scope>
</reference>
<dbReference type="STRING" id="51351.M4ETI5"/>
<dbReference type="OMA" id="AGWPITT"/>
<dbReference type="EnsemblPlants" id="Bra032116.1">
    <property type="protein sequence ID" value="Bra032116.1-P"/>
    <property type="gene ID" value="Bra032116"/>
</dbReference>
<protein>
    <submittedName>
        <fullName evidence="9 10">Uncharacterized protein</fullName>
    </submittedName>
</protein>
<dbReference type="EMBL" id="LS974620">
    <property type="protein sequence ID" value="CAG7907087.1"/>
    <property type="molecule type" value="Genomic_DNA"/>
</dbReference>
<keyword evidence="5 7" id="KW-1133">Transmembrane helix</keyword>
<evidence type="ECO:0000313" key="10">
    <source>
        <dbReference type="EnsemblPlants" id="Bra032116.1-P"/>
    </source>
</evidence>
<reference evidence="11" key="2">
    <citation type="journal article" date="2018" name="Hortic Res">
        <title>Improved Brassica rapa reference genome by single-molecule sequencing and chromosome conformation capture technologies.</title>
        <authorList>
            <person name="Zhang L."/>
            <person name="Cai X."/>
            <person name="Wu J."/>
            <person name="Liu M."/>
            <person name="Grob S."/>
            <person name="Cheng F."/>
            <person name="Liang J."/>
            <person name="Cai C."/>
            <person name="Liu Z."/>
            <person name="Liu B."/>
            <person name="Wang F."/>
            <person name="Li S."/>
            <person name="Liu F."/>
            <person name="Li X."/>
            <person name="Cheng L."/>
            <person name="Yang W."/>
            <person name="Li M.H."/>
            <person name="Grossniklaus U."/>
            <person name="Zheng H."/>
            <person name="Wang X."/>
        </authorList>
    </citation>
    <scope>NUCLEOTIDE SEQUENCE [LARGE SCALE GENOMIC DNA]</scope>
    <source>
        <strain evidence="11">cv. Chiifu-401-42</strain>
    </source>
</reference>
<evidence type="ECO:0000256" key="3">
    <source>
        <dbReference type="ARBA" id="ARBA00022448"/>
    </source>
</evidence>
<evidence type="ECO:0000313" key="8">
    <source>
        <dbReference type="EMBL" id="CAG7907087.1"/>
    </source>
</evidence>
<accession>A0A3P6CDD9</accession>
<organism evidence="9">
    <name type="scientific">Brassica campestris</name>
    <name type="common">Field mustard</name>
    <dbReference type="NCBI Taxonomy" id="3711"/>
    <lineage>
        <taxon>Eukaryota</taxon>
        <taxon>Viridiplantae</taxon>
        <taxon>Streptophyta</taxon>
        <taxon>Embryophyta</taxon>
        <taxon>Tracheophyta</taxon>
        <taxon>Spermatophyta</taxon>
        <taxon>Magnoliopsida</taxon>
        <taxon>eudicotyledons</taxon>
        <taxon>Gunneridae</taxon>
        <taxon>Pentapetalae</taxon>
        <taxon>rosids</taxon>
        <taxon>malvids</taxon>
        <taxon>Brassicales</taxon>
        <taxon>Brassicaceae</taxon>
        <taxon>Brassiceae</taxon>
        <taxon>Brassica</taxon>
    </lineage>
</organism>
<evidence type="ECO:0000256" key="6">
    <source>
        <dbReference type="ARBA" id="ARBA00023136"/>
    </source>
</evidence>
<dbReference type="GO" id="GO:0005345">
    <property type="term" value="F:purine nucleobase transmembrane transporter activity"/>
    <property type="evidence" value="ECO:0007669"/>
    <property type="project" value="UniProtKB-ARBA"/>
</dbReference>
<dbReference type="EMBL" id="LR031576">
    <property type="protein sequence ID" value="VDD13436.1"/>
    <property type="molecule type" value="Genomic_DNA"/>
</dbReference>
<sequence>MDHLLVAVAGWPITTLRMVLVWSAVTFQLGVLGATAVLFLASTVMAGGLNAVRVPITSVAAVILMNDPMSGFKIRSLVLTFWGFSSYIYGSSSSSSSTQTSSVSIP</sequence>
<evidence type="ECO:0000256" key="5">
    <source>
        <dbReference type="ARBA" id="ARBA00022989"/>
    </source>
</evidence>
<dbReference type="InterPro" id="IPR030182">
    <property type="entry name" value="PUP_plant"/>
</dbReference>
<dbReference type="HOGENOM" id="CLU_2226944_0_0_1"/>
<evidence type="ECO:0000256" key="1">
    <source>
        <dbReference type="ARBA" id="ARBA00004141"/>
    </source>
</evidence>
<evidence type="ECO:0000256" key="4">
    <source>
        <dbReference type="ARBA" id="ARBA00022692"/>
    </source>
</evidence>
<evidence type="ECO:0000313" key="9">
    <source>
        <dbReference type="EMBL" id="VDD13436.1"/>
    </source>
</evidence>
<keyword evidence="3" id="KW-0813">Transport</keyword>
<dbReference type="Proteomes" id="UP000011750">
    <property type="component" value="Chromosome A04"/>
</dbReference>